<evidence type="ECO:0000256" key="1">
    <source>
        <dbReference type="ARBA" id="ARBA00009995"/>
    </source>
</evidence>
<proteinExistence type="inferred from homology"/>
<dbReference type="PANTHER" id="PTHR48047">
    <property type="entry name" value="GLYCOSYLTRANSFERASE"/>
    <property type="match status" value="1"/>
</dbReference>
<gene>
    <name evidence="4" type="ORF">IFM89_012004</name>
</gene>
<dbReference type="AlphaFoldDB" id="A0A835IXR7"/>
<dbReference type="OrthoDB" id="5835829at2759"/>
<dbReference type="Pfam" id="PF26168">
    <property type="entry name" value="Glyco_transf_N"/>
    <property type="match status" value="1"/>
</dbReference>
<keyword evidence="2" id="KW-0808">Transferase</keyword>
<dbReference type="SUPFAM" id="SSF53756">
    <property type="entry name" value="UDP-Glycosyltransferase/glycogen phosphorylase"/>
    <property type="match status" value="1"/>
</dbReference>
<evidence type="ECO:0000313" key="5">
    <source>
        <dbReference type="Proteomes" id="UP000631114"/>
    </source>
</evidence>
<dbReference type="EMBL" id="JADFTS010000001">
    <property type="protein sequence ID" value="KAF9624582.1"/>
    <property type="molecule type" value="Genomic_DNA"/>
</dbReference>
<name>A0A835IXR7_9MAGN</name>
<reference evidence="4 5" key="1">
    <citation type="submission" date="2020-10" db="EMBL/GenBank/DDBJ databases">
        <title>The Coptis chinensis genome and diversification of protoberbering-type alkaloids.</title>
        <authorList>
            <person name="Wang B."/>
            <person name="Shu S."/>
            <person name="Song C."/>
            <person name="Liu Y."/>
        </authorList>
    </citation>
    <scope>NUCLEOTIDE SEQUENCE [LARGE SCALE GENOMIC DNA]</scope>
    <source>
        <strain evidence="4">HL-2020</strain>
        <tissue evidence="4">Leaf</tissue>
    </source>
</reference>
<dbReference type="CDD" id="cd03784">
    <property type="entry name" value="GT1_Gtf-like"/>
    <property type="match status" value="1"/>
</dbReference>
<dbReference type="Gene3D" id="3.40.50.2000">
    <property type="entry name" value="Glycogen Phosphorylase B"/>
    <property type="match status" value="2"/>
</dbReference>
<sequence>MHRNAAVHWNMASCPSPHFVLFPFMSKGHTIPLLHLAQLLSIRDIAVTIFTTPSNSPFILQKLRDTKISVIDLPFPGNIPGLPHGVESTDQLPSMSQFIPFARATKLLQPHYERFLDTLPFITCIISDGFLGWTLESASKHGIPRFVSFGMTCYTMAVNRVVRQEYHNLNCEDIHEPLVLKSFPRIEVLKTDLGQIELYKAGNAWYEFTMEQTKATSNSWGILFNTFYELESTYVHYWNREFKPKAWCLGPLYLADPPRVQPLSKPSWIQWLNRKLLEKHSVLYIAFGTQVDIPPEQLREIAIGLERSNVNFLWLVRSKGLIFDDEFFERVKNRGLVVKEWVDQTEVLGHESVVGFMNHCGWNSVLESICASVPILAWPMMADQFFNAKLVEEELGIGMRICADESSSESDLVKSYRVEKMARDLMLGDKGEEARNKVKEIGEASRRAMEEGGSSKRSLDLLINEVCSMRLR</sequence>
<dbReference type="Proteomes" id="UP000631114">
    <property type="component" value="Unassembled WGS sequence"/>
</dbReference>
<keyword evidence="5" id="KW-1185">Reference proteome</keyword>
<accession>A0A835IXR7</accession>
<organism evidence="4 5">
    <name type="scientific">Coptis chinensis</name>
    <dbReference type="NCBI Taxonomy" id="261450"/>
    <lineage>
        <taxon>Eukaryota</taxon>
        <taxon>Viridiplantae</taxon>
        <taxon>Streptophyta</taxon>
        <taxon>Embryophyta</taxon>
        <taxon>Tracheophyta</taxon>
        <taxon>Spermatophyta</taxon>
        <taxon>Magnoliopsida</taxon>
        <taxon>Ranunculales</taxon>
        <taxon>Ranunculaceae</taxon>
        <taxon>Coptidoideae</taxon>
        <taxon>Coptis</taxon>
    </lineage>
</organism>
<evidence type="ECO:0000259" key="3">
    <source>
        <dbReference type="Pfam" id="PF26168"/>
    </source>
</evidence>
<dbReference type="GO" id="GO:0035251">
    <property type="term" value="F:UDP-glucosyltransferase activity"/>
    <property type="evidence" value="ECO:0007669"/>
    <property type="project" value="TreeGrafter"/>
</dbReference>
<protein>
    <recommendedName>
        <fullName evidence="3">Glycosyltransferase N-terminal domain-containing protein</fullName>
    </recommendedName>
</protein>
<comment type="similarity">
    <text evidence="1">Belongs to the UDP-glycosyltransferase family.</text>
</comment>
<dbReference type="PANTHER" id="PTHR48047:SF51">
    <property type="entry name" value="GLYCOSYLTRANSFERASE"/>
    <property type="match status" value="1"/>
</dbReference>
<comment type="caution">
    <text evidence="4">The sequence shown here is derived from an EMBL/GenBank/DDBJ whole genome shotgun (WGS) entry which is preliminary data.</text>
</comment>
<feature type="domain" description="Glycosyltransferase N-terminal" evidence="3">
    <location>
        <begin position="20"/>
        <end position="252"/>
    </location>
</feature>
<dbReference type="FunFam" id="3.40.50.2000:FF:000107">
    <property type="entry name" value="Glycosyltransferase"/>
    <property type="match status" value="1"/>
</dbReference>
<evidence type="ECO:0000313" key="4">
    <source>
        <dbReference type="EMBL" id="KAF9624582.1"/>
    </source>
</evidence>
<evidence type="ECO:0000256" key="2">
    <source>
        <dbReference type="ARBA" id="ARBA00022679"/>
    </source>
</evidence>
<dbReference type="InterPro" id="IPR002213">
    <property type="entry name" value="UDP_glucos_trans"/>
</dbReference>
<dbReference type="Pfam" id="PF00201">
    <property type="entry name" value="UDPGT"/>
    <property type="match status" value="1"/>
</dbReference>
<dbReference type="InterPro" id="IPR058980">
    <property type="entry name" value="Glyco_transf_N"/>
</dbReference>